<organism evidence="2 3">
    <name type="scientific">Mesorhizobium dulcispinae</name>
    <dbReference type="NCBI Taxonomy" id="3072316"/>
    <lineage>
        <taxon>Bacteria</taxon>
        <taxon>Pseudomonadati</taxon>
        <taxon>Pseudomonadota</taxon>
        <taxon>Alphaproteobacteria</taxon>
        <taxon>Hyphomicrobiales</taxon>
        <taxon>Phyllobacteriaceae</taxon>
        <taxon>Mesorhizobium</taxon>
    </lineage>
</organism>
<dbReference type="InterPro" id="IPR013022">
    <property type="entry name" value="Xyl_isomerase-like_TIM-brl"/>
</dbReference>
<dbReference type="Pfam" id="PF01261">
    <property type="entry name" value="AP_endonuc_2"/>
    <property type="match status" value="1"/>
</dbReference>
<dbReference type="Gene3D" id="3.20.20.150">
    <property type="entry name" value="Divalent-metal-dependent TIM barrel enzymes"/>
    <property type="match status" value="1"/>
</dbReference>
<dbReference type="RefSeq" id="WP_320317761.1">
    <property type="nucleotide sequence ID" value="NZ_JAVIIX010000013.1"/>
</dbReference>
<dbReference type="GO" id="GO:0016853">
    <property type="term" value="F:isomerase activity"/>
    <property type="evidence" value="ECO:0007669"/>
    <property type="project" value="UniProtKB-KW"/>
</dbReference>
<name>A0ABU4XLB5_9HYPH</name>
<dbReference type="InterPro" id="IPR036237">
    <property type="entry name" value="Xyl_isomerase-like_sf"/>
</dbReference>
<evidence type="ECO:0000313" key="2">
    <source>
        <dbReference type="EMBL" id="MDX8474620.1"/>
    </source>
</evidence>
<dbReference type="SUPFAM" id="SSF51658">
    <property type="entry name" value="Xylose isomerase-like"/>
    <property type="match status" value="1"/>
</dbReference>
<dbReference type="PANTHER" id="PTHR12110:SF21">
    <property type="entry name" value="XYLOSE ISOMERASE-LIKE TIM BARREL DOMAIN-CONTAINING PROTEIN"/>
    <property type="match status" value="1"/>
</dbReference>
<comment type="caution">
    <text evidence="2">The sequence shown here is derived from an EMBL/GenBank/DDBJ whole genome shotgun (WGS) entry which is preliminary data.</text>
</comment>
<accession>A0ABU4XLB5</accession>
<dbReference type="PANTHER" id="PTHR12110">
    <property type="entry name" value="HYDROXYPYRUVATE ISOMERASE"/>
    <property type="match status" value="1"/>
</dbReference>
<keyword evidence="2" id="KW-0413">Isomerase</keyword>
<feature type="domain" description="Xylose isomerase-like TIM barrel" evidence="1">
    <location>
        <begin position="19"/>
        <end position="306"/>
    </location>
</feature>
<evidence type="ECO:0000259" key="1">
    <source>
        <dbReference type="Pfam" id="PF01261"/>
    </source>
</evidence>
<dbReference type="EMBL" id="JAVIIZ010000014">
    <property type="protein sequence ID" value="MDX8474620.1"/>
    <property type="molecule type" value="Genomic_DNA"/>
</dbReference>
<keyword evidence="3" id="KW-1185">Reference proteome</keyword>
<sequence>MKIGMITDSLGNLSFDEMLRASAELGLETLEFACGNWSSAPHIDLAAMLDNAATRAEFVAKVRDHGLTIAALNCSGNPLHPGPQGKKHRQVTEDTIRLASLMEIDRVVMMSGLPGGPGDANPNWIITDWPPECADIQRYQWDECIIPYWRDLVDFANNLGIGKLCLELHGHQAVYNVQTLLRLRDAVGETVGANYDPSHPLWMGADPIAAVRKLGSAIYYVHAKDTRIEPIPAAIDGVLDARPPNHYADRAWNYITLGYGHGETWWRQFCVALKQVGYDDVLSIEHEDMMLSPMEGMRKSVALLRNVAVNLA</sequence>
<gene>
    <name evidence="2" type="ORF">RFM27_21275</name>
</gene>
<proteinExistence type="predicted"/>
<evidence type="ECO:0000313" key="3">
    <source>
        <dbReference type="Proteomes" id="UP001271780"/>
    </source>
</evidence>
<reference evidence="2 3" key="1">
    <citation type="submission" date="2023-08" db="EMBL/GenBank/DDBJ databases">
        <title>Implementing the SeqCode for naming new Mesorhizobium species isolated from Vachellia karroo root nodules.</title>
        <authorList>
            <person name="Van Lill M."/>
        </authorList>
    </citation>
    <scope>NUCLEOTIDE SEQUENCE [LARGE SCALE GENOMIC DNA]</scope>
    <source>
        <strain evidence="2 3">VK23A</strain>
    </source>
</reference>
<dbReference type="Proteomes" id="UP001271780">
    <property type="component" value="Unassembled WGS sequence"/>
</dbReference>
<dbReference type="InterPro" id="IPR050312">
    <property type="entry name" value="IolE/XylAMocC-like"/>
</dbReference>
<protein>
    <submittedName>
        <fullName evidence="2">Sugar phosphate isomerase/epimerase</fullName>
    </submittedName>
</protein>